<keyword evidence="3" id="KW-1185">Reference proteome</keyword>
<dbReference type="Proteomes" id="UP000515480">
    <property type="component" value="Chromosome"/>
</dbReference>
<dbReference type="PANTHER" id="PTHR15032:SF4">
    <property type="entry name" value="N-ACYL-PHOSPHATIDYLETHANOLAMINE-HYDROLYZING PHOSPHOLIPASE D"/>
    <property type="match status" value="1"/>
</dbReference>
<dbReference type="GO" id="GO:0016787">
    <property type="term" value="F:hydrolase activity"/>
    <property type="evidence" value="ECO:0007669"/>
    <property type="project" value="UniProtKB-KW"/>
</dbReference>
<dbReference type="InterPro" id="IPR001279">
    <property type="entry name" value="Metallo-B-lactamas"/>
</dbReference>
<dbReference type="EMBL" id="CP060204">
    <property type="protein sequence ID" value="QNH53469.1"/>
    <property type="molecule type" value="Genomic_DNA"/>
</dbReference>
<dbReference type="SUPFAM" id="SSF56281">
    <property type="entry name" value="Metallo-hydrolase/oxidoreductase"/>
    <property type="match status" value="1"/>
</dbReference>
<evidence type="ECO:0000259" key="1">
    <source>
        <dbReference type="Pfam" id="PF12706"/>
    </source>
</evidence>
<gene>
    <name evidence="2" type="ORF">H1B31_06000</name>
</gene>
<evidence type="ECO:0000313" key="3">
    <source>
        <dbReference type="Proteomes" id="UP000515480"/>
    </source>
</evidence>
<proteinExistence type="predicted"/>
<organism evidence="2 3">
    <name type="scientific">Selenomonas timonae</name>
    <dbReference type="NCBI Taxonomy" id="2754044"/>
    <lineage>
        <taxon>Bacteria</taxon>
        <taxon>Bacillati</taxon>
        <taxon>Bacillota</taxon>
        <taxon>Negativicutes</taxon>
        <taxon>Selenomonadales</taxon>
        <taxon>Selenomonadaceae</taxon>
        <taxon>Selenomonas</taxon>
    </lineage>
</organism>
<protein>
    <submittedName>
        <fullName evidence="2">MBL fold metallo-hydrolase</fullName>
    </submittedName>
</protein>
<reference evidence="2 3" key="1">
    <citation type="submission" date="2020-07" db="EMBL/GenBank/DDBJ databases">
        <title>Complete genome and description of Selenomonas timonensis sp. nov., a new bacterium isolated from a gingivitis subject.</title>
        <authorList>
            <person name="Antezack A."/>
        </authorList>
    </citation>
    <scope>NUCLEOTIDE SEQUENCE [LARGE SCALE GENOMIC DNA]</scope>
    <source>
        <strain evidence="2 3">Marseille-Q3039</strain>
    </source>
</reference>
<dbReference type="KEGG" id="stim:H1B31_06000"/>
<accession>A0A7G7VH76</accession>
<keyword evidence="2" id="KW-0378">Hydrolase</keyword>
<dbReference type="InterPro" id="IPR036866">
    <property type="entry name" value="RibonucZ/Hydroxyglut_hydro"/>
</dbReference>
<dbReference type="AlphaFoldDB" id="A0A7G7VH76"/>
<dbReference type="Gene3D" id="3.60.15.10">
    <property type="entry name" value="Ribonuclease Z/Hydroxyacylglutathione hydrolase-like"/>
    <property type="match status" value="1"/>
</dbReference>
<dbReference type="Pfam" id="PF12706">
    <property type="entry name" value="Lactamase_B_2"/>
    <property type="match status" value="1"/>
</dbReference>
<feature type="domain" description="Metallo-beta-lactamase" evidence="1">
    <location>
        <begin position="127"/>
        <end position="322"/>
    </location>
</feature>
<dbReference type="GO" id="GO:0005737">
    <property type="term" value="C:cytoplasm"/>
    <property type="evidence" value="ECO:0007669"/>
    <property type="project" value="TreeGrafter"/>
</dbReference>
<dbReference type="PANTHER" id="PTHR15032">
    <property type="entry name" value="N-ACYL-PHOSPHATIDYLETHANOLAMINE-HYDROLYZING PHOSPHOLIPASE D"/>
    <property type="match status" value="1"/>
</dbReference>
<name>A0A7G7VH76_9FIRM</name>
<dbReference type="RefSeq" id="WP_185979679.1">
    <property type="nucleotide sequence ID" value="NZ_CP060204.1"/>
</dbReference>
<evidence type="ECO:0000313" key="2">
    <source>
        <dbReference type="EMBL" id="QNH53469.1"/>
    </source>
</evidence>
<sequence length="376" mass="42666">MKRRNFIFGALAGLGALAGGAGLFVRQEKFGRAPSGERLARIQASPHYVNGQFVCLEPVDVMAEELPDEEKPNRIETLYRVLFGGDDGRVPKEVIPSSKTDLHAIPHEKDIAVWMGHSTFYLQIGGRRLLVDPVFSDYGSPIFFINRAFRGSNVYTAEDIPELDVLLITHDHWDHLDYATVMALKPKVKEVICPLGVGEFFEQWGFDLAHLHEEDWDTDITLADDFHIHILPSQHFSGRFLTRNNTEWCGFAIVTPQRRVYISGDGGYGKHFADIGRRFDGFDLAMMENGQYNMQWHAIHMLPNETAQAAEDVHARILLPAHSGKFALALHTWQEPYRELLKESAGRPYRMVTPRIGETVDIAYPADFPHWWEGLA</sequence>